<evidence type="ECO:0000259" key="7">
    <source>
        <dbReference type="PROSITE" id="PS51225"/>
    </source>
</evidence>
<feature type="transmembrane region" description="Helical" evidence="6">
    <location>
        <begin position="48"/>
        <end position="72"/>
    </location>
</feature>
<dbReference type="PANTHER" id="PTHR22776:SF97">
    <property type="entry name" value="RE01453P"/>
    <property type="match status" value="1"/>
</dbReference>
<feature type="domain" description="MARVEL" evidence="7">
    <location>
        <begin position="14"/>
        <end position="145"/>
    </location>
</feature>
<evidence type="ECO:0000256" key="2">
    <source>
        <dbReference type="ARBA" id="ARBA00022692"/>
    </source>
</evidence>
<keyword evidence="4 5" id="KW-0472">Membrane</keyword>
<sequence length="156" mass="16832">MSTTQTAVTLDTDYLKSRQGLLRIGEAIIGLCGIICVSEGAYCGQGGIYSFYNTVVVSTLIIAILLLIVYVLGLQKFCTFINCFMSAFITDVLFTVLYLIATILMIITIGSCRFGQVARIFAVLFGICGTVVVGLLALFGYQIMRGNQSVPKSEPA</sequence>
<dbReference type="Proteomes" id="UP000887013">
    <property type="component" value="Unassembled WGS sequence"/>
</dbReference>
<organism evidence="8 9">
    <name type="scientific">Nephila pilipes</name>
    <name type="common">Giant wood spider</name>
    <name type="synonym">Nephila maculata</name>
    <dbReference type="NCBI Taxonomy" id="299642"/>
    <lineage>
        <taxon>Eukaryota</taxon>
        <taxon>Metazoa</taxon>
        <taxon>Ecdysozoa</taxon>
        <taxon>Arthropoda</taxon>
        <taxon>Chelicerata</taxon>
        <taxon>Arachnida</taxon>
        <taxon>Araneae</taxon>
        <taxon>Araneomorphae</taxon>
        <taxon>Entelegynae</taxon>
        <taxon>Araneoidea</taxon>
        <taxon>Nephilidae</taxon>
        <taxon>Nephila</taxon>
    </lineage>
</organism>
<keyword evidence="3 6" id="KW-1133">Transmembrane helix</keyword>
<evidence type="ECO:0000256" key="1">
    <source>
        <dbReference type="ARBA" id="ARBA00004141"/>
    </source>
</evidence>
<keyword evidence="2 5" id="KW-0812">Transmembrane</keyword>
<proteinExistence type="predicted"/>
<comment type="subcellular location">
    <subcellularLocation>
        <location evidence="1">Membrane</location>
        <topology evidence="1">Multi-pass membrane protein</topology>
    </subcellularLocation>
</comment>
<dbReference type="InterPro" id="IPR050578">
    <property type="entry name" value="MARVEL-CKLF_proteins"/>
</dbReference>
<dbReference type="Pfam" id="PF01284">
    <property type="entry name" value="MARVEL"/>
    <property type="match status" value="1"/>
</dbReference>
<dbReference type="InterPro" id="IPR008253">
    <property type="entry name" value="Marvel"/>
</dbReference>
<accession>A0A8X6UGS5</accession>
<dbReference type="AlphaFoldDB" id="A0A8X6UGS5"/>
<evidence type="ECO:0000256" key="3">
    <source>
        <dbReference type="ARBA" id="ARBA00022989"/>
    </source>
</evidence>
<evidence type="ECO:0000313" key="8">
    <source>
        <dbReference type="EMBL" id="GFU12901.1"/>
    </source>
</evidence>
<dbReference type="EMBL" id="BMAW01029631">
    <property type="protein sequence ID" value="GFU12901.1"/>
    <property type="molecule type" value="Genomic_DNA"/>
</dbReference>
<dbReference type="OrthoDB" id="6423566at2759"/>
<gene>
    <name evidence="8" type="primary">AVEN_143358_1</name>
    <name evidence="8" type="ORF">NPIL_661681</name>
</gene>
<dbReference type="GO" id="GO:0016020">
    <property type="term" value="C:membrane"/>
    <property type="evidence" value="ECO:0007669"/>
    <property type="project" value="UniProtKB-SubCell"/>
</dbReference>
<protein>
    <submittedName>
        <fullName evidence="8">MARVEL domain-containing protein</fullName>
    </submittedName>
</protein>
<keyword evidence="9" id="KW-1185">Reference proteome</keyword>
<name>A0A8X6UGS5_NEPPI</name>
<evidence type="ECO:0000313" key="9">
    <source>
        <dbReference type="Proteomes" id="UP000887013"/>
    </source>
</evidence>
<comment type="caution">
    <text evidence="8">The sequence shown here is derived from an EMBL/GenBank/DDBJ whole genome shotgun (WGS) entry which is preliminary data.</text>
</comment>
<feature type="transmembrane region" description="Helical" evidence="6">
    <location>
        <begin position="21"/>
        <end position="42"/>
    </location>
</feature>
<reference evidence="8" key="1">
    <citation type="submission" date="2020-08" db="EMBL/GenBank/DDBJ databases">
        <title>Multicomponent nature underlies the extraordinary mechanical properties of spider dragline silk.</title>
        <authorList>
            <person name="Kono N."/>
            <person name="Nakamura H."/>
            <person name="Mori M."/>
            <person name="Yoshida Y."/>
            <person name="Ohtoshi R."/>
            <person name="Malay A.D."/>
            <person name="Moran D.A.P."/>
            <person name="Tomita M."/>
            <person name="Numata K."/>
            <person name="Arakawa K."/>
        </authorList>
    </citation>
    <scope>NUCLEOTIDE SEQUENCE</scope>
</reference>
<dbReference type="PROSITE" id="PS51225">
    <property type="entry name" value="MARVEL"/>
    <property type="match status" value="1"/>
</dbReference>
<evidence type="ECO:0000256" key="4">
    <source>
        <dbReference type="ARBA" id="ARBA00023136"/>
    </source>
</evidence>
<feature type="transmembrane region" description="Helical" evidence="6">
    <location>
        <begin position="120"/>
        <end position="141"/>
    </location>
</feature>
<dbReference type="PANTHER" id="PTHR22776">
    <property type="entry name" value="MARVEL-CONTAINING POTENTIAL LIPID RAFT-ASSOCIATED PROTEIN"/>
    <property type="match status" value="1"/>
</dbReference>
<feature type="transmembrane region" description="Helical" evidence="6">
    <location>
        <begin position="84"/>
        <end position="108"/>
    </location>
</feature>
<evidence type="ECO:0000256" key="6">
    <source>
        <dbReference type="SAM" id="Phobius"/>
    </source>
</evidence>
<evidence type="ECO:0000256" key="5">
    <source>
        <dbReference type="PROSITE-ProRule" id="PRU00581"/>
    </source>
</evidence>